<dbReference type="Proteomes" id="UP000574769">
    <property type="component" value="Unassembled WGS sequence"/>
</dbReference>
<reference evidence="1 2" key="1">
    <citation type="submission" date="2020-08" db="EMBL/GenBank/DDBJ databases">
        <title>Genomic Encyclopedia of Type Strains, Phase IV (KMG-IV): sequencing the most valuable type-strain genomes for metagenomic binning, comparative biology and taxonomic classification.</title>
        <authorList>
            <person name="Goeker M."/>
        </authorList>
    </citation>
    <scope>NUCLEOTIDE SEQUENCE [LARGE SCALE GENOMIC DNA]</scope>
    <source>
        <strain evidence="1 2">DSM 15867</strain>
    </source>
</reference>
<comment type="caution">
    <text evidence="1">The sequence shown here is derived from an EMBL/GenBank/DDBJ whole genome shotgun (WGS) entry which is preliminary data.</text>
</comment>
<organism evidence="1 2">
    <name type="scientific">Sphingomonas abaci</name>
    <dbReference type="NCBI Taxonomy" id="237611"/>
    <lineage>
        <taxon>Bacteria</taxon>
        <taxon>Pseudomonadati</taxon>
        <taxon>Pseudomonadota</taxon>
        <taxon>Alphaproteobacteria</taxon>
        <taxon>Sphingomonadales</taxon>
        <taxon>Sphingomonadaceae</taxon>
        <taxon>Sphingomonas</taxon>
    </lineage>
</organism>
<dbReference type="EMBL" id="JACHNY010000002">
    <property type="protein sequence ID" value="MBB4616899.1"/>
    <property type="molecule type" value="Genomic_DNA"/>
</dbReference>
<evidence type="ECO:0008006" key="3">
    <source>
        <dbReference type="Google" id="ProtNLM"/>
    </source>
</evidence>
<sequence length="643" mass="68259">MGKTVASILRVSAFAGLAAVTGGVALGVAGGFSVAASFGGVASVLGVSTGTLAIATATTAAQLFAGTPKAPRAETASQPLKTERPPRVSAYGRLKLYGAYTLYETAKDGTAVDVWAFHDGRIDGIEAWYLGDKKVTRLANGYVQGEADGLYGDSNIIQIGANLGAATETAHALVIAKVPEVWTSAHRGDGVVTGYMLSAAVKQKNFSATYANGGPNNTPLGLVIRAQPVFDWRDPAQRVDDPLTWRWSENAVLHLAHYQLVRNGKTWARHFAPTLSYWTAAANDADVAMPLRDGGTEPRYRSCVSHRHAGDGSEHKAVIAALLACFDGWMCPREDGALVVYSGRYYEPRVTVGPDIITAYTDEDGIEDENAVNEIGLTYISADHDFNAVDTTPWADEADILARGAVRSEDLANQVPSHSQARRLGKRRMMQTMAPKRGTFTTLAAGSAILSERYVNLIAAEMLGTEDEIVAYSGPAEITGLSRDLQSGAIQASWIAATPDIDEWDPAREEGEPAPTGDTIAREPLDMPVIISATAQYSAVGQTPEGDEPVDPTPGQTATGARVLIAATGPDRDDLTWSARWRVGTSGSWNEREYADADPGPGVSFLTEFVPLSNQINVQVAYSVGDGRLSPWSASAVVDTTTG</sequence>
<evidence type="ECO:0000313" key="1">
    <source>
        <dbReference type="EMBL" id="MBB4616899.1"/>
    </source>
</evidence>
<proteinExistence type="predicted"/>
<dbReference type="RefSeq" id="WP_184112290.1">
    <property type="nucleotide sequence ID" value="NZ_JACHNY010000002.1"/>
</dbReference>
<evidence type="ECO:0000313" key="2">
    <source>
        <dbReference type="Proteomes" id="UP000574769"/>
    </source>
</evidence>
<protein>
    <recommendedName>
        <fullName evidence="3">Tip attachment protein J domain-containing protein</fullName>
    </recommendedName>
</protein>
<accession>A0A7W7AH20</accession>
<name>A0A7W7AH20_9SPHN</name>
<gene>
    <name evidence="1" type="ORF">GGQ96_001019</name>
</gene>
<dbReference type="AlphaFoldDB" id="A0A7W7AH20"/>
<keyword evidence="2" id="KW-1185">Reference proteome</keyword>